<protein>
    <submittedName>
        <fullName evidence="2">Uncharacterized protein</fullName>
    </submittedName>
</protein>
<dbReference type="EMBL" id="CADCWG010000316">
    <property type="protein sequence ID" value="CAA9578071.1"/>
    <property type="molecule type" value="Genomic_DNA"/>
</dbReference>
<accession>A0A6J4VFM8</accession>
<feature type="region of interest" description="Disordered" evidence="1">
    <location>
        <begin position="86"/>
        <end position="111"/>
    </location>
</feature>
<evidence type="ECO:0000256" key="1">
    <source>
        <dbReference type="SAM" id="MobiDB-lite"/>
    </source>
</evidence>
<dbReference type="AlphaFoldDB" id="A0A6J4VFM8"/>
<evidence type="ECO:0000313" key="2">
    <source>
        <dbReference type="EMBL" id="CAA9578071.1"/>
    </source>
</evidence>
<reference evidence="2" key="1">
    <citation type="submission" date="2020-02" db="EMBL/GenBank/DDBJ databases">
        <authorList>
            <person name="Meier V. D."/>
        </authorList>
    </citation>
    <scope>NUCLEOTIDE SEQUENCE</scope>
    <source>
        <strain evidence="2">AVDCRST_MAG49</strain>
    </source>
</reference>
<sequence length="111" mass="12155">MNVLEGLQLIRGRLVANGAQPATLQMVDGIIRRAALPAAASAAAQSQSQLVRMLMRQPATDANVEIYNDLARLEEDLNVATSARRAEQALEDARPVPKTKKYYKDLKAKQP</sequence>
<organism evidence="2">
    <name type="scientific">uncultured Thermomicrobiales bacterium</name>
    <dbReference type="NCBI Taxonomy" id="1645740"/>
    <lineage>
        <taxon>Bacteria</taxon>
        <taxon>Pseudomonadati</taxon>
        <taxon>Thermomicrobiota</taxon>
        <taxon>Thermomicrobia</taxon>
        <taxon>Thermomicrobiales</taxon>
        <taxon>environmental samples</taxon>
    </lineage>
</organism>
<feature type="compositionally biased region" description="Basic and acidic residues" evidence="1">
    <location>
        <begin position="86"/>
        <end position="95"/>
    </location>
</feature>
<gene>
    <name evidence="2" type="ORF">AVDCRST_MAG49-4443</name>
</gene>
<feature type="compositionally biased region" description="Basic and acidic residues" evidence="1">
    <location>
        <begin position="102"/>
        <end position="111"/>
    </location>
</feature>
<name>A0A6J4VFM8_9BACT</name>
<proteinExistence type="predicted"/>